<name>A0A839QPG5_9MICC</name>
<comment type="caution">
    <text evidence="2">The sequence shown here is derived from an EMBL/GenBank/DDBJ whole genome shotgun (WGS) entry which is preliminary data.</text>
</comment>
<gene>
    <name evidence="2" type="ORF">E9229_001313</name>
</gene>
<evidence type="ECO:0000313" key="3">
    <source>
        <dbReference type="Proteomes" id="UP000523000"/>
    </source>
</evidence>
<keyword evidence="3" id="KW-1185">Reference proteome</keyword>
<sequence length="470" mass="48873">MAVYMTGLPEALPNPAAIDDAAWDVRSVGVYSDSIRDEVQGEWKNLGAVFKSPHQDRVYSAVTKVMGPYIDATMALTDDAAKALEAFADDMTALRSRFENIRSRAATHNAVPFVDQDTEYWQDNTEVQNEVDAVAGLYDAAVDRCASALRKLNPSMPGGLETAATVAGKMGDGKELLKAAGLGASHFTFRDGKLFFSFTQTSTPGQPVNPNRFRINAFVLERLGVPSSYLERLHASQGPDLVRVSNNATRAMLGDVYRTSTSGDLPPTSMLGKLVARYPWLRNTKLNTTGNDLSFSTQLTRGPGAPPGTSGLANGSPGILRPLEKAEAFLKGPAGKVLAVAGPALTFAGSYSEGYNSSVLRNPEMSEAEHHGNAVVDAGTVAVASEIGSVVGTGVGRLAGGAIGQALIPIPGVGAAVGGFVGGLVGGWVGGNVGGAVGGLVNDMRHGDKSFGAAVGDAGMNLLKSFNPFG</sequence>
<evidence type="ECO:0000313" key="2">
    <source>
        <dbReference type="EMBL" id="MBB2995122.1"/>
    </source>
</evidence>
<reference evidence="2 3" key="1">
    <citation type="submission" date="2020-08" db="EMBL/GenBank/DDBJ databases">
        <title>Sequencing the genomes of 1000 actinobacteria strains.</title>
        <authorList>
            <person name="Klenk H.-P."/>
        </authorList>
    </citation>
    <scope>NUCLEOTIDE SEQUENCE [LARGE SCALE GENOMIC DNA]</scope>
    <source>
        <strain evidence="2 3">DSM 22826</strain>
    </source>
</reference>
<dbReference type="AlphaFoldDB" id="A0A839QPG5"/>
<feature type="region of interest" description="Disordered" evidence="1">
    <location>
        <begin position="291"/>
        <end position="316"/>
    </location>
</feature>
<evidence type="ECO:0000256" key="1">
    <source>
        <dbReference type="SAM" id="MobiDB-lite"/>
    </source>
</evidence>
<proteinExistence type="predicted"/>
<accession>A0A839QPG5</accession>
<organism evidence="2 3">
    <name type="scientific">Paeniglutamicibacter cryotolerans</name>
    <dbReference type="NCBI Taxonomy" id="670079"/>
    <lineage>
        <taxon>Bacteria</taxon>
        <taxon>Bacillati</taxon>
        <taxon>Actinomycetota</taxon>
        <taxon>Actinomycetes</taxon>
        <taxon>Micrococcales</taxon>
        <taxon>Micrococcaceae</taxon>
        <taxon>Paeniglutamicibacter</taxon>
    </lineage>
</organism>
<protein>
    <submittedName>
        <fullName evidence="2">Uncharacterized protein</fullName>
    </submittedName>
</protein>
<dbReference type="EMBL" id="JACHVS010000001">
    <property type="protein sequence ID" value="MBB2995122.1"/>
    <property type="molecule type" value="Genomic_DNA"/>
</dbReference>
<feature type="compositionally biased region" description="Polar residues" evidence="1">
    <location>
        <begin position="291"/>
        <end position="300"/>
    </location>
</feature>
<dbReference type="Proteomes" id="UP000523000">
    <property type="component" value="Unassembled WGS sequence"/>
</dbReference>